<comment type="similarity">
    <text evidence="1">Belongs to the peptidase C15 family.</text>
</comment>
<name>A0AAU9RHA3_THLAR</name>
<dbReference type="AlphaFoldDB" id="A0AAU9RHA3"/>
<dbReference type="SUPFAM" id="SSF53182">
    <property type="entry name" value="Pyrrolidone carboxyl peptidase (pyroglutamate aminopeptidase)"/>
    <property type="match status" value="1"/>
</dbReference>
<dbReference type="EMBL" id="CAJVSB020000065">
    <property type="protein sequence ID" value="CAH2041037.1"/>
    <property type="molecule type" value="Genomic_DNA"/>
</dbReference>
<evidence type="ECO:0000256" key="3">
    <source>
        <dbReference type="ARBA" id="ARBA00022801"/>
    </source>
</evidence>
<proteinExistence type="inferred from homology"/>
<keyword evidence="3" id="KW-0378">Hydrolase</keyword>
<dbReference type="Proteomes" id="UP000836841">
    <property type="component" value="Unassembled WGS sequence"/>
</dbReference>
<reference evidence="5 6" key="1">
    <citation type="submission" date="2022-03" db="EMBL/GenBank/DDBJ databases">
        <authorList>
            <person name="Nunn A."/>
            <person name="Chopra R."/>
            <person name="Nunn A."/>
            <person name="Contreras Garrido A."/>
        </authorList>
    </citation>
    <scope>NUCLEOTIDE SEQUENCE [LARGE SCALE GENOMIC DNA]</scope>
</reference>
<dbReference type="GO" id="GO:0008234">
    <property type="term" value="F:cysteine-type peptidase activity"/>
    <property type="evidence" value="ECO:0007669"/>
    <property type="project" value="UniProtKB-KW"/>
</dbReference>
<organism evidence="5 6">
    <name type="scientific">Thlaspi arvense</name>
    <name type="common">Field penny-cress</name>
    <dbReference type="NCBI Taxonomy" id="13288"/>
    <lineage>
        <taxon>Eukaryota</taxon>
        <taxon>Viridiplantae</taxon>
        <taxon>Streptophyta</taxon>
        <taxon>Embryophyta</taxon>
        <taxon>Tracheophyta</taxon>
        <taxon>Spermatophyta</taxon>
        <taxon>Magnoliopsida</taxon>
        <taxon>eudicotyledons</taxon>
        <taxon>Gunneridae</taxon>
        <taxon>Pentapetalae</taxon>
        <taxon>rosids</taxon>
        <taxon>malvids</taxon>
        <taxon>Brassicales</taxon>
        <taxon>Brassicaceae</taxon>
        <taxon>Thlaspideae</taxon>
        <taxon>Thlaspi</taxon>
    </lineage>
</organism>
<sequence>MQTSLPTEEITQALAKMGYEVMRSDNAGRFVCNYVYYHSFTSQINTESNRSLYTCLPSSL</sequence>
<dbReference type="InterPro" id="IPR036440">
    <property type="entry name" value="Peptidase_C15-like_sf"/>
</dbReference>
<keyword evidence="4" id="KW-0788">Thiol protease</keyword>
<evidence type="ECO:0000256" key="1">
    <source>
        <dbReference type="ARBA" id="ARBA00006641"/>
    </source>
</evidence>
<gene>
    <name evidence="5" type="ORF">TAV2_LOCUS4340</name>
</gene>
<dbReference type="GO" id="GO:0006508">
    <property type="term" value="P:proteolysis"/>
    <property type="evidence" value="ECO:0007669"/>
    <property type="project" value="UniProtKB-KW"/>
</dbReference>
<evidence type="ECO:0000256" key="4">
    <source>
        <dbReference type="ARBA" id="ARBA00022807"/>
    </source>
</evidence>
<evidence type="ECO:0000313" key="6">
    <source>
        <dbReference type="Proteomes" id="UP000836841"/>
    </source>
</evidence>
<dbReference type="InterPro" id="IPR016125">
    <property type="entry name" value="Peptidase_C15-like"/>
</dbReference>
<dbReference type="PANTHER" id="PTHR23402:SF1">
    <property type="entry name" value="PYROGLUTAMYL-PEPTIDASE I"/>
    <property type="match status" value="1"/>
</dbReference>
<keyword evidence="6" id="KW-1185">Reference proteome</keyword>
<dbReference type="PANTHER" id="PTHR23402">
    <property type="entry name" value="PROTEASE FAMILY C15 PYROGLUTAMYL-PEPTIDASE I-RELATED"/>
    <property type="match status" value="1"/>
</dbReference>
<evidence type="ECO:0000256" key="2">
    <source>
        <dbReference type="ARBA" id="ARBA00022670"/>
    </source>
</evidence>
<dbReference type="Gene3D" id="3.40.630.20">
    <property type="entry name" value="Peptidase C15, pyroglutamyl peptidase I-like"/>
    <property type="match status" value="1"/>
</dbReference>
<dbReference type="Pfam" id="PF01470">
    <property type="entry name" value="Peptidase_C15"/>
    <property type="match status" value="1"/>
</dbReference>
<evidence type="ECO:0000313" key="5">
    <source>
        <dbReference type="EMBL" id="CAH2041037.1"/>
    </source>
</evidence>
<keyword evidence="2" id="KW-0645">Protease</keyword>
<comment type="caution">
    <text evidence="5">The sequence shown here is derived from an EMBL/GenBank/DDBJ whole genome shotgun (WGS) entry which is preliminary data.</text>
</comment>
<protein>
    <submittedName>
        <fullName evidence="5">Uncharacterized protein</fullName>
    </submittedName>
</protein>
<accession>A0AAU9RHA3</accession>